<dbReference type="KEGG" id="vg:26642366"/>
<dbReference type="RefSeq" id="YP_009216021.1">
    <property type="nucleotide sequence ID" value="NC_028983.1"/>
</dbReference>
<name>S5M5C7_9CAUD</name>
<keyword evidence="2" id="KW-1185">Reference proteome</keyword>
<dbReference type="EMBL" id="KC595513">
    <property type="protein sequence ID" value="AGR47141.1"/>
    <property type="molecule type" value="Genomic_DNA"/>
</dbReference>
<organism evidence="1 2">
    <name type="scientific">Bacillus phage Shanette</name>
    <dbReference type="NCBI Taxonomy" id="1296656"/>
    <lineage>
        <taxon>Viruses</taxon>
        <taxon>Duplodnaviria</taxon>
        <taxon>Heunggongvirae</taxon>
        <taxon>Uroviricota</taxon>
        <taxon>Caudoviricetes</taxon>
        <taxon>Herelleviridae</taxon>
        <taxon>Spounavirinae</taxon>
        <taxon>Siminovitchvirus</taxon>
        <taxon>Siminovitchvirus shanette</taxon>
    </lineage>
</organism>
<dbReference type="Proteomes" id="UP000015093">
    <property type="component" value="Segment"/>
</dbReference>
<gene>
    <name evidence="1" type="ORF">SHANETTE_23</name>
</gene>
<accession>S5M5C7</accession>
<evidence type="ECO:0000313" key="1">
    <source>
        <dbReference type="EMBL" id="AGR47141.1"/>
    </source>
</evidence>
<proteinExistence type="predicted"/>
<reference evidence="1 2" key="1">
    <citation type="journal article" date="2014" name="Genome Announc.">
        <title>Genome Sequences of Three Novel Bacillus cereus Bacteriophages.</title>
        <authorList>
            <person name="Grose J.H."/>
            <person name="Jensen J.D."/>
            <person name="Merrill B.D."/>
            <person name="Fisher J.N."/>
            <person name="Burnett S.H."/>
            <person name="Breakwell D.P."/>
        </authorList>
    </citation>
    <scope>NUCLEOTIDE SEQUENCE [LARGE SCALE GENOMIC DNA]</scope>
</reference>
<sequence length="21" mass="2442">MVGELVVKRYLALLYMKQVST</sequence>
<protein>
    <submittedName>
        <fullName evidence="1">Uncharacterized protein</fullName>
    </submittedName>
</protein>
<evidence type="ECO:0000313" key="2">
    <source>
        <dbReference type="Proteomes" id="UP000015093"/>
    </source>
</evidence>
<dbReference type="GeneID" id="26642366"/>